<feature type="domain" description="Glycosyl hydrolases family 39 N-terminal catalytic" evidence="5">
    <location>
        <begin position="130"/>
        <end position="362"/>
    </location>
</feature>
<keyword evidence="3" id="KW-0326">Glycosidase</keyword>
<dbReference type="EMBL" id="JAENIL010000057">
    <property type="protein sequence ID" value="MBK1879761.1"/>
    <property type="molecule type" value="Genomic_DNA"/>
</dbReference>
<comment type="similarity">
    <text evidence="1">Belongs to the glycosyl hydrolase 39 family.</text>
</comment>
<dbReference type="AlphaFoldDB" id="A0A934RZY9"/>
<dbReference type="PANTHER" id="PTHR12631">
    <property type="entry name" value="ALPHA-L-IDURONIDASE"/>
    <property type="match status" value="1"/>
</dbReference>
<dbReference type="InterPro" id="IPR049166">
    <property type="entry name" value="GH39_cat"/>
</dbReference>
<keyword evidence="7" id="KW-1185">Reference proteome</keyword>
<sequence>MIPARTFFSVLLITSLAAVPSASAQTQVSVDFSKPAYFPLLKGKASLFQEGLAEKPSLEVAMQPLDDLKIRAFRPLVNQGGDKLISYENGELSVTRDRSLTAFISETHKRQIVPILPLYQSPEDLRRADWKTRQEPPRDFNLYGRAMEEFVGLYEGTYPLMWEVWNEPQEKAYLDSDDTSRDYKQIYQNVAPAIRRADPDTLIVGPAVANSERVSGAFIETFVQDVKKDDLPLDYFSIHSYGRHKKALRKRKRGADDRNDFIIEKARMAMGTDFQTVPLVFTEYEYYPAGADVPWHYLRELTVGATKFLTDLEYFIEQTDIPFVTWNRYQHQGPNHRKGGLIDNKLRKRPIFHAFDFYGRMPTERKMLSLGKEGAKGLKGFASADAMGAGVLLWNESEEAASIDLSTTNLPFERGSVSMYRVDSNHGSYLEESSSDESIPVLVEHFQKGTLESQRLQIPGPGIVYFEILPESEPRQGAYLEASYIRSWQWAGRTENGITGDYGDFDWRTWTARVGVKGETGRGVAGVTMDNTPEVVSFVGQTFSMKASSDPNALLGIRVDYLVDRKAIKSVLLHGGTFDPRRSTELPWAREGATADKVIEIPELGGEHLATEFSFDAHAPQAWLRSEQRRTIVSFWMENTGAESQAVFRMLPGGVTASAERLEVGAPRDGNELRNGSVGRELLNEKNRTVLRPFPDVWHKNGG</sequence>
<dbReference type="Pfam" id="PF01229">
    <property type="entry name" value="Glyco_hydro_39"/>
    <property type="match status" value="1"/>
</dbReference>
<organism evidence="6 7">
    <name type="scientific">Pelagicoccus mobilis</name>
    <dbReference type="NCBI Taxonomy" id="415221"/>
    <lineage>
        <taxon>Bacteria</taxon>
        <taxon>Pseudomonadati</taxon>
        <taxon>Verrucomicrobiota</taxon>
        <taxon>Opitutia</taxon>
        <taxon>Puniceicoccales</taxon>
        <taxon>Pelagicoccaceae</taxon>
        <taxon>Pelagicoccus</taxon>
    </lineage>
</organism>
<evidence type="ECO:0000256" key="1">
    <source>
        <dbReference type="ARBA" id="ARBA00008875"/>
    </source>
</evidence>
<evidence type="ECO:0000259" key="5">
    <source>
        <dbReference type="Pfam" id="PF01229"/>
    </source>
</evidence>
<keyword evidence="2" id="KW-0378">Hydrolase</keyword>
<dbReference type="Proteomes" id="UP000617628">
    <property type="component" value="Unassembled WGS sequence"/>
</dbReference>
<dbReference type="InterPro" id="IPR017853">
    <property type="entry name" value="GH"/>
</dbReference>
<dbReference type="Gene3D" id="3.20.20.80">
    <property type="entry name" value="Glycosidases"/>
    <property type="match status" value="1"/>
</dbReference>
<proteinExistence type="inferred from homology"/>
<dbReference type="PANTHER" id="PTHR12631:SF10">
    <property type="entry name" value="BETA-XYLOSIDASE-LIKE PROTEIN-RELATED"/>
    <property type="match status" value="1"/>
</dbReference>
<reference evidence="6" key="1">
    <citation type="submission" date="2021-01" db="EMBL/GenBank/DDBJ databases">
        <title>Modified the classification status of verrucomicrobia.</title>
        <authorList>
            <person name="Feng X."/>
        </authorList>
    </citation>
    <scope>NUCLEOTIDE SEQUENCE</scope>
    <source>
        <strain evidence="6">KCTC 13126</strain>
    </source>
</reference>
<evidence type="ECO:0000313" key="6">
    <source>
        <dbReference type="EMBL" id="MBK1879761.1"/>
    </source>
</evidence>
<dbReference type="RefSeq" id="WP_200357974.1">
    <property type="nucleotide sequence ID" value="NZ_JAENIL010000057.1"/>
</dbReference>
<feature type="chain" id="PRO_5037578241" evidence="4">
    <location>
        <begin position="25"/>
        <end position="703"/>
    </location>
</feature>
<keyword evidence="4" id="KW-0732">Signal</keyword>
<evidence type="ECO:0000256" key="4">
    <source>
        <dbReference type="SAM" id="SignalP"/>
    </source>
</evidence>
<accession>A0A934RZY9</accession>
<evidence type="ECO:0000256" key="3">
    <source>
        <dbReference type="ARBA" id="ARBA00023295"/>
    </source>
</evidence>
<dbReference type="SUPFAM" id="SSF51445">
    <property type="entry name" value="(Trans)glycosidases"/>
    <property type="match status" value="1"/>
</dbReference>
<comment type="caution">
    <text evidence="6">The sequence shown here is derived from an EMBL/GenBank/DDBJ whole genome shotgun (WGS) entry which is preliminary data.</text>
</comment>
<protein>
    <submittedName>
        <fullName evidence="6">Cellulase family glycosylhydrolase</fullName>
    </submittedName>
</protein>
<evidence type="ECO:0000313" key="7">
    <source>
        <dbReference type="Proteomes" id="UP000617628"/>
    </source>
</evidence>
<gene>
    <name evidence="6" type="ORF">JIN87_22940</name>
</gene>
<feature type="signal peptide" evidence="4">
    <location>
        <begin position="1"/>
        <end position="24"/>
    </location>
</feature>
<dbReference type="GO" id="GO:0004553">
    <property type="term" value="F:hydrolase activity, hydrolyzing O-glycosyl compounds"/>
    <property type="evidence" value="ECO:0007669"/>
    <property type="project" value="TreeGrafter"/>
</dbReference>
<evidence type="ECO:0000256" key="2">
    <source>
        <dbReference type="ARBA" id="ARBA00022801"/>
    </source>
</evidence>
<dbReference type="InterPro" id="IPR051923">
    <property type="entry name" value="Glycosyl_Hydrolase_39"/>
</dbReference>
<name>A0A934RZY9_9BACT</name>